<name>A0ABS6E3J3_9FIRM</name>
<dbReference type="GO" id="GO:0004563">
    <property type="term" value="F:beta-N-acetylhexosaminidase activity"/>
    <property type="evidence" value="ECO:0007669"/>
    <property type="project" value="UniProtKB-EC"/>
</dbReference>
<dbReference type="PROSITE" id="PS00775">
    <property type="entry name" value="GLYCOSYL_HYDROL_F3"/>
    <property type="match status" value="1"/>
</dbReference>
<sequence>MRLKKYLFAVLLGALVFTISCRKEEGTIEPPIEEEEEVKVDTTEEKIKGMSLEEKIGQLLIVGIEGTTIEEDTIKLIENHKVGGFILFSRNIRDEYQTLELLNNLKEINSNNDIPLFLSIDEEGGRVSRLPKSFKKLPEAKIIGDINNKDFSFKYGKILGERVKLLGFNMDFAPVLDINSNPKNPVIGNRAFGSTIDVVVDNGLEVMKGIQSVGVIPSIKHFPGHGDTDMDSHVNLPKIEKNINELENLELVPFKKAIDDGVDMVMVAHILFPKIDSEYPSTMSKEIIDEILRERLGFKGVVISDDLTMGAIVKNYSLENAVVSFLKAGGDIALVCHGKDNPSKVIEKIKEALDEGILGEEEINEKVYRILKLKEKYEIEDNLIDTIDLGGLNEDTQELLKNMNK</sequence>
<comment type="similarity">
    <text evidence="1">Belongs to the glycosyl hydrolase 3 family.</text>
</comment>
<feature type="domain" description="Glycoside hydrolase family 3 N-terminal" evidence="3">
    <location>
        <begin position="52"/>
        <end position="373"/>
    </location>
</feature>
<keyword evidence="4" id="KW-0326">Glycosidase</keyword>
<dbReference type="PROSITE" id="PS51257">
    <property type="entry name" value="PROKAR_LIPOPROTEIN"/>
    <property type="match status" value="1"/>
</dbReference>
<keyword evidence="4" id="KW-0378">Hydrolase</keyword>
<dbReference type="Pfam" id="PF00933">
    <property type="entry name" value="Glyco_hydro_3"/>
    <property type="match status" value="1"/>
</dbReference>
<dbReference type="NCBIfam" id="NF003740">
    <property type="entry name" value="PRK05337.1"/>
    <property type="match status" value="1"/>
</dbReference>
<feature type="signal peptide" evidence="2">
    <location>
        <begin position="1"/>
        <end position="22"/>
    </location>
</feature>
<reference evidence="4 5" key="1">
    <citation type="submission" date="2021-06" db="EMBL/GenBank/DDBJ databases">
        <authorList>
            <person name="Sun Q."/>
            <person name="Li D."/>
        </authorList>
    </citation>
    <scope>NUCLEOTIDE SEQUENCE [LARGE SCALE GENOMIC DNA]</scope>
    <source>
        <strain evidence="4 5">MSJ-40</strain>
    </source>
</reference>
<comment type="caution">
    <text evidence="4">The sequence shown here is derived from an EMBL/GenBank/DDBJ whole genome shotgun (WGS) entry which is preliminary data.</text>
</comment>
<feature type="chain" id="PRO_5046189596" evidence="2">
    <location>
        <begin position="23"/>
        <end position="405"/>
    </location>
</feature>
<dbReference type="EMBL" id="JAHLPM010000003">
    <property type="protein sequence ID" value="MBU5437396.1"/>
    <property type="molecule type" value="Genomic_DNA"/>
</dbReference>
<dbReference type="InterPro" id="IPR050226">
    <property type="entry name" value="NagZ_Beta-hexosaminidase"/>
</dbReference>
<protein>
    <submittedName>
        <fullName evidence="4">Beta-N-acetylhexosaminidase</fullName>
        <ecNumber evidence="4">3.2.1.52</ecNumber>
    </submittedName>
</protein>
<keyword evidence="2" id="KW-0732">Signal</keyword>
<keyword evidence="5" id="KW-1185">Reference proteome</keyword>
<dbReference type="InterPro" id="IPR019800">
    <property type="entry name" value="Glyco_hydro_3_AS"/>
</dbReference>
<dbReference type="InterPro" id="IPR001764">
    <property type="entry name" value="Glyco_hydro_3_N"/>
</dbReference>
<dbReference type="PANTHER" id="PTHR30480:SF13">
    <property type="entry name" value="BETA-HEXOSAMINIDASE"/>
    <property type="match status" value="1"/>
</dbReference>
<accession>A0ABS6E3J3</accession>
<evidence type="ECO:0000313" key="4">
    <source>
        <dbReference type="EMBL" id="MBU5437396.1"/>
    </source>
</evidence>
<evidence type="ECO:0000259" key="3">
    <source>
        <dbReference type="Pfam" id="PF00933"/>
    </source>
</evidence>
<dbReference type="Proteomes" id="UP000749471">
    <property type="component" value="Unassembled WGS sequence"/>
</dbReference>
<evidence type="ECO:0000256" key="2">
    <source>
        <dbReference type="SAM" id="SignalP"/>
    </source>
</evidence>
<dbReference type="RefSeq" id="WP_216517454.1">
    <property type="nucleotide sequence ID" value="NZ_JAHLPM010000003.1"/>
</dbReference>
<dbReference type="EC" id="3.2.1.52" evidence="4"/>
<gene>
    <name evidence="4" type="primary">nagZ</name>
    <name evidence="4" type="ORF">KQI42_05210</name>
</gene>
<organism evidence="4 5">
    <name type="scientific">Tissierella simiarum</name>
    <dbReference type="NCBI Taxonomy" id="2841534"/>
    <lineage>
        <taxon>Bacteria</taxon>
        <taxon>Bacillati</taxon>
        <taxon>Bacillota</taxon>
        <taxon>Tissierellia</taxon>
        <taxon>Tissierellales</taxon>
        <taxon>Tissierellaceae</taxon>
        <taxon>Tissierella</taxon>
    </lineage>
</organism>
<proteinExistence type="inferred from homology"/>
<evidence type="ECO:0000256" key="1">
    <source>
        <dbReference type="ARBA" id="ARBA00005336"/>
    </source>
</evidence>
<evidence type="ECO:0000313" key="5">
    <source>
        <dbReference type="Proteomes" id="UP000749471"/>
    </source>
</evidence>
<dbReference type="PANTHER" id="PTHR30480">
    <property type="entry name" value="BETA-HEXOSAMINIDASE-RELATED"/>
    <property type="match status" value="1"/>
</dbReference>